<evidence type="ECO:0000313" key="2">
    <source>
        <dbReference type="Proteomes" id="UP000642070"/>
    </source>
</evidence>
<protein>
    <submittedName>
        <fullName evidence="1">Uncharacterized protein</fullName>
    </submittedName>
</protein>
<dbReference type="Proteomes" id="UP000642070">
    <property type="component" value="Unassembled WGS sequence"/>
</dbReference>
<organism evidence="1 2">
    <name type="scientific">Dactylosporangium sucinum</name>
    <dbReference type="NCBI Taxonomy" id="1424081"/>
    <lineage>
        <taxon>Bacteria</taxon>
        <taxon>Bacillati</taxon>
        <taxon>Actinomycetota</taxon>
        <taxon>Actinomycetes</taxon>
        <taxon>Micromonosporales</taxon>
        <taxon>Micromonosporaceae</taxon>
        <taxon>Dactylosporangium</taxon>
    </lineage>
</organism>
<dbReference type="EMBL" id="BMPI01000020">
    <property type="protein sequence ID" value="GGM37602.1"/>
    <property type="molecule type" value="Genomic_DNA"/>
</dbReference>
<evidence type="ECO:0000313" key="1">
    <source>
        <dbReference type="EMBL" id="GGM37602.1"/>
    </source>
</evidence>
<proteinExistence type="predicted"/>
<sequence>MIAASPLREPVPAVRFDAAAQNVVRAARGAGTVWLILGDASPAGHPMLDAAPCLVIDRRPNAGQDRLLLVRGELRQTRPRLRTDAAQVVPAVAAVLFAIRDCGGDPPRLSGTWQQRRLLGRVRGLVGQIEPDPARRPGVHVW</sequence>
<accession>A0A917WWZ5</accession>
<reference evidence="1" key="2">
    <citation type="submission" date="2020-09" db="EMBL/GenBank/DDBJ databases">
        <authorList>
            <person name="Sun Q."/>
            <person name="Ohkuma M."/>
        </authorList>
    </citation>
    <scope>NUCLEOTIDE SEQUENCE</scope>
    <source>
        <strain evidence="1">JCM 19831</strain>
    </source>
</reference>
<reference evidence="1" key="1">
    <citation type="journal article" date="2014" name="Int. J. Syst. Evol. Microbiol.">
        <title>Complete genome sequence of Corynebacterium casei LMG S-19264T (=DSM 44701T), isolated from a smear-ripened cheese.</title>
        <authorList>
            <consortium name="US DOE Joint Genome Institute (JGI-PGF)"/>
            <person name="Walter F."/>
            <person name="Albersmeier A."/>
            <person name="Kalinowski J."/>
            <person name="Ruckert C."/>
        </authorList>
    </citation>
    <scope>NUCLEOTIDE SEQUENCE</scope>
    <source>
        <strain evidence="1">JCM 19831</strain>
    </source>
</reference>
<dbReference type="RefSeq" id="WP_190251760.1">
    <property type="nucleotide sequence ID" value="NZ_BMPI01000020.1"/>
</dbReference>
<keyword evidence="2" id="KW-1185">Reference proteome</keyword>
<name>A0A917WWZ5_9ACTN</name>
<dbReference type="AlphaFoldDB" id="A0A917WWZ5"/>
<gene>
    <name evidence="1" type="ORF">GCM10007977_043840</name>
</gene>
<comment type="caution">
    <text evidence="1">The sequence shown here is derived from an EMBL/GenBank/DDBJ whole genome shotgun (WGS) entry which is preliminary data.</text>
</comment>